<sequence length="108" mass="11644">MDFDARQNRPEIARRTPSPNFAMVSSTSSVLSARGIAAPSRGGSQRARRDRLAAADKLRVDHAAAVIDLQDGLRPFRLDGFGNFGKAGNFFITVDTNGAREGQAIVIE</sequence>
<dbReference type="EMBL" id="CABDVU010000001">
    <property type="protein sequence ID" value="VTN09333.1"/>
    <property type="molecule type" value="Genomic_DNA"/>
</dbReference>
<organism evidence="2 3">
    <name type="scientific">Raoultella terrigena</name>
    <name type="common">Klebsiella terrigena</name>
    <dbReference type="NCBI Taxonomy" id="577"/>
    <lineage>
        <taxon>Bacteria</taxon>
        <taxon>Pseudomonadati</taxon>
        <taxon>Pseudomonadota</taxon>
        <taxon>Gammaproteobacteria</taxon>
        <taxon>Enterobacterales</taxon>
        <taxon>Enterobacteriaceae</taxon>
        <taxon>Klebsiella/Raoultella group</taxon>
        <taxon>Raoultella</taxon>
    </lineage>
</organism>
<dbReference type="Proteomes" id="UP000339249">
    <property type="component" value="Unassembled WGS sequence"/>
</dbReference>
<feature type="region of interest" description="Disordered" evidence="1">
    <location>
        <begin position="1"/>
        <end position="23"/>
    </location>
</feature>
<evidence type="ECO:0000313" key="2">
    <source>
        <dbReference type="EMBL" id="VTN09333.1"/>
    </source>
</evidence>
<feature type="compositionally biased region" description="Basic and acidic residues" evidence="1">
    <location>
        <begin position="1"/>
        <end position="14"/>
    </location>
</feature>
<accession>A0A4U9D1L3</accession>
<reference evidence="2 3" key="1">
    <citation type="submission" date="2019-04" db="EMBL/GenBank/DDBJ databases">
        <authorList>
            <consortium name="Pathogen Informatics"/>
        </authorList>
    </citation>
    <scope>NUCLEOTIDE SEQUENCE [LARGE SCALE GENOMIC DNA]</scope>
    <source>
        <strain evidence="2 3">NCTC9185</strain>
    </source>
</reference>
<gene>
    <name evidence="2" type="ORF">NCTC9185_01217</name>
</gene>
<proteinExistence type="predicted"/>
<evidence type="ECO:0000256" key="1">
    <source>
        <dbReference type="SAM" id="MobiDB-lite"/>
    </source>
</evidence>
<dbReference type="AlphaFoldDB" id="A0A4U9D1L3"/>
<protein>
    <submittedName>
        <fullName evidence="2">Uncharacterized protein</fullName>
    </submittedName>
</protein>
<name>A0A4U9D1L3_RAOTE</name>
<evidence type="ECO:0000313" key="3">
    <source>
        <dbReference type="Proteomes" id="UP000339249"/>
    </source>
</evidence>